<proteinExistence type="predicted"/>
<dbReference type="EMBL" id="CP020919">
    <property type="protein sequence ID" value="AWG24204.1"/>
    <property type="molecule type" value="Genomic_DNA"/>
</dbReference>
<reference evidence="1 2" key="1">
    <citation type="submission" date="2017-04" db="EMBL/GenBank/DDBJ databases">
        <title>Complete genome sequence of Flavobacterium kingsejong AJ004.</title>
        <authorList>
            <person name="Lee P.C."/>
        </authorList>
    </citation>
    <scope>NUCLEOTIDE SEQUENCE [LARGE SCALE GENOMIC DNA]</scope>
    <source>
        <strain evidence="1 2">AJ004</strain>
    </source>
</reference>
<dbReference type="InterPro" id="IPR018707">
    <property type="entry name" value="LpxR"/>
</dbReference>
<dbReference type="Pfam" id="PF09982">
    <property type="entry name" value="LpxR"/>
    <property type="match status" value="1"/>
</dbReference>
<dbReference type="Proteomes" id="UP000244677">
    <property type="component" value="Chromosome"/>
</dbReference>
<gene>
    <name evidence="1" type="ORF">FK004_02695</name>
</gene>
<dbReference type="RefSeq" id="WP_108735856.1">
    <property type="nucleotide sequence ID" value="NZ_CP020919.1"/>
</dbReference>
<organism evidence="1 2">
    <name type="scientific">Flavobacterium kingsejongi</name>
    <dbReference type="NCBI Taxonomy" id="1678728"/>
    <lineage>
        <taxon>Bacteria</taxon>
        <taxon>Pseudomonadati</taxon>
        <taxon>Bacteroidota</taxon>
        <taxon>Flavobacteriia</taxon>
        <taxon>Flavobacteriales</taxon>
        <taxon>Flavobacteriaceae</taxon>
        <taxon>Flavobacterium</taxon>
    </lineage>
</organism>
<dbReference type="AlphaFoldDB" id="A0A2S1LKB3"/>
<sequence length="315" mass="36208">MKNYIVYWFVLMSATIFGQATHEAGLVSDNDLYISLKRDQYYTNGIEIFYRSLGAVTTAKRAKTIYEFKMGQYMYNPQTAQPKNIHYHDRPYAGYLFAQAGRNHFYRDESVFKINFQLGTLGPASGAEQLQEGIHKLLGYKKVIGWEYQIQSTLGAQIQLFYSRKLLPKIANQKIDFNWHAKADLGTIWDGFTTGFTTRITLADPLLPVYNSGLYGAAMNAASQEAGEKKEFYFFITPTVKYQLYDATIQGSLFNDNSPLTYGIKPWRFFAEAGLKYRKNNWNLSYSYIYKSLEPINNAVKSHRYGSIAASYLWN</sequence>
<evidence type="ECO:0008006" key="3">
    <source>
        <dbReference type="Google" id="ProtNLM"/>
    </source>
</evidence>
<dbReference type="InterPro" id="IPR037107">
    <property type="entry name" value="Put_OMP_sf"/>
</dbReference>
<evidence type="ECO:0000313" key="1">
    <source>
        <dbReference type="EMBL" id="AWG24204.1"/>
    </source>
</evidence>
<keyword evidence="2" id="KW-1185">Reference proteome</keyword>
<protein>
    <recommendedName>
        <fullName evidence="3">Lipid A deacylase LpxR family protein</fullName>
    </recommendedName>
</protein>
<dbReference type="KEGG" id="fki:FK004_02695"/>
<accession>A0A2S1LKB3</accession>
<dbReference type="Gene3D" id="2.40.128.140">
    <property type="entry name" value="Outer membrane protein"/>
    <property type="match status" value="1"/>
</dbReference>
<name>A0A2S1LKB3_9FLAO</name>
<evidence type="ECO:0000313" key="2">
    <source>
        <dbReference type="Proteomes" id="UP000244677"/>
    </source>
</evidence>
<dbReference type="OrthoDB" id="622552at2"/>